<dbReference type="Gramene" id="C.cajan_13726.t">
    <property type="protein sequence ID" value="C.cajan_13726.t.cds1"/>
    <property type="gene ID" value="C.cajan_13726"/>
</dbReference>
<organism evidence="2 3">
    <name type="scientific">Cajanus cajan</name>
    <name type="common">Pigeon pea</name>
    <name type="synonym">Cajanus indicus</name>
    <dbReference type="NCBI Taxonomy" id="3821"/>
    <lineage>
        <taxon>Eukaryota</taxon>
        <taxon>Viridiplantae</taxon>
        <taxon>Streptophyta</taxon>
        <taxon>Embryophyta</taxon>
        <taxon>Tracheophyta</taxon>
        <taxon>Spermatophyta</taxon>
        <taxon>Magnoliopsida</taxon>
        <taxon>eudicotyledons</taxon>
        <taxon>Gunneridae</taxon>
        <taxon>Pentapetalae</taxon>
        <taxon>rosids</taxon>
        <taxon>fabids</taxon>
        <taxon>Fabales</taxon>
        <taxon>Fabaceae</taxon>
        <taxon>Papilionoideae</taxon>
        <taxon>50 kb inversion clade</taxon>
        <taxon>NPAAA clade</taxon>
        <taxon>indigoferoid/millettioid clade</taxon>
        <taxon>Phaseoleae</taxon>
        <taxon>Cajanus</taxon>
    </lineage>
</organism>
<name>A0A151SVA6_CAJCA</name>
<gene>
    <name evidence="2" type="ORF">KK1_014146</name>
</gene>
<evidence type="ECO:0000313" key="3">
    <source>
        <dbReference type="Proteomes" id="UP000075243"/>
    </source>
</evidence>
<dbReference type="Pfam" id="PF22936">
    <property type="entry name" value="Pol_BBD"/>
    <property type="match status" value="1"/>
</dbReference>
<feature type="non-terminal residue" evidence="2">
    <location>
        <position position="1"/>
    </location>
</feature>
<dbReference type="EMBL" id="CM003612">
    <property type="protein sequence ID" value="KYP58727.1"/>
    <property type="molecule type" value="Genomic_DNA"/>
</dbReference>
<sequence>RLFRSIWILNFWATNHTNFITYTKTLEKQLTIANEDHVPIIGSGNIQLQSSLSLYNVLHFHKLANNLIFIHRFPQYLNCFVTIFIESLKTLPQERQF</sequence>
<proteinExistence type="predicted"/>
<accession>A0A151SVA6</accession>
<dbReference type="AlphaFoldDB" id="A0A151SVA6"/>
<evidence type="ECO:0000313" key="2">
    <source>
        <dbReference type="EMBL" id="KYP58727.1"/>
    </source>
</evidence>
<evidence type="ECO:0000259" key="1">
    <source>
        <dbReference type="Pfam" id="PF22936"/>
    </source>
</evidence>
<reference evidence="2 3" key="1">
    <citation type="journal article" date="2012" name="Nat. Biotechnol.">
        <title>Draft genome sequence of pigeonpea (Cajanus cajan), an orphan legume crop of resource-poor farmers.</title>
        <authorList>
            <person name="Varshney R.K."/>
            <person name="Chen W."/>
            <person name="Li Y."/>
            <person name="Bharti A.K."/>
            <person name="Saxena R.K."/>
            <person name="Schlueter J.A."/>
            <person name="Donoghue M.T."/>
            <person name="Azam S."/>
            <person name="Fan G."/>
            <person name="Whaley A.M."/>
            <person name="Farmer A.D."/>
            <person name="Sheridan J."/>
            <person name="Iwata A."/>
            <person name="Tuteja R."/>
            <person name="Penmetsa R.V."/>
            <person name="Wu W."/>
            <person name="Upadhyaya H.D."/>
            <person name="Yang S.P."/>
            <person name="Shah T."/>
            <person name="Saxena K.B."/>
            <person name="Michael T."/>
            <person name="McCombie W.R."/>
            <person name="Yang B."/>
            <person name="Zhang G."/>
            <person name="Yang H."/>
            <person name="Wang J."/>
            <person name="Spillane C."/>
            <person name="Cook D.R."/>
            <person name="May G.D."/>
            <person name="Xu X."/>
            <person name="Jackson S.A."/>
        </authorList>
    </citation>
    <scope>NUCLEOTIDE SEQUENCE [LARGE SCALE GENOMIC DNA]</scope>
    <source>
        <strain evidence="3">cv. Asha</strain>
    </source>
</reference>
<dbReference type="InterPro" id="IPR054722">
    <property type="entry name" value="PolX-like_BBD"/>
</dbReference>
<protein>
    <recommendedName>
        <fullName evidence="1">Retrovirus-related Pol polyprotein from transposon TNT 1-94-like beta-barrel domain-containing protein</fullName>
    </recommendedName>
</protein>
<dbReference type="Proteomes" id="UP000075243">
    <property type="component" value="Chromosome 10"/>
</dbReference>
<keyword evidence="3" id="KW-1185">Reference proteome</keyword>
<feature type="domain" description="Retrovirus-related Pol polyprotein from transposon TNT 1-94-like beta-barrel" evidence="1">
    <location>
        <begin position="15"/>
        <end position="72"/>
    </location>
</feature>